<feature type="compositionally biased region" description="Polar residues" evidence="1">
    <location>
        <begin position="52"/>
        <end position="79"/>
    </location>
</feature>
<keyword evidence="3" id="KW-1185">Reference proteome</keyword>
<reference evidence="2" key="1">
    <citation type="journal article" date="2019" name="bioRxiv">
        <title>The Genome of the Zebra Mussel, Dreissena polymorpha: A Resource for Invasive Species Research.</title>
        <authorList>
            <person name="McCartney M.A."/>
            <person name="Auch B."/>
            <person name="Kono T."/>
            <person name="Mallez S."/>
            <person name="Zhang Y."/>
            <person name="Obille A."/>
            <person name="Becker A."/>
            <person name="Abrahante J.E."/>
            <person name="Garbe J."/>
            <person name="Badalamenti J.P."/>
            <person name="Herman A."/>
            <person name="Mangelson H."/>
            <person name="Liachko I."/>
            <person name="Sullivan S."/>
            <person name="Sone E.D."/>
            <person name="Koren S."/>
            <person name="Silverstein K.A.T."/>
            <person name="Beckman K.B."/>
            <person name="Gohl D.M."/>
        </authorList>
    </citation>
    <scope>NUCLEOTIDE SEQUENCE</scope>
    <source>
        <strain evidence="2">Duluth1</strain>
        <tissue evidence="2">Whole animal</tissue>
    </source>
</reference>
<dbReference type="AlphaFoldDB" id="A0A9D4N4K5"/>
<evidence type="ECO:0000256" key="1">
    <source>
        <dbReference type="SAM" id="MobiDB-lite"/>
    </source>
</evidence>
<sequence>MDTADRSNTQVSRSGTIRDDPWTFCVSVDDVPKTVTPGTTRDPHVLTHTNKDSFGSRTQSTRRPNRLSVQNGRDLNSAG</sequence>
<reference evidence="2" key="2">
    <citation type="submission" date="2020-11" db="EMBL/GenBank/DDBJ databases">
        <authorList>
            <person name="McCartney M.A."/>
            <person name="Auch B."/>
            <person name="Kono T."/>
            <person name="Mallez S."/>
            <person name="Becker A."/>
            <person name="Gohl D.M."/>
            <person name="Silverstein K.A.T."/>
            <person name="Koren S."/>
            <person name="Bechman K.B."/>
            <person name="Herman A."/>
            <person name="Abrahante J.E."/>
            <person name="Garbe J."/>
        </authorList>
    </citation>
    <scope>NUCLEOTIDE SEQUENCE</scope>
    <source>
        <strain evidence="2">Duluth1</strain>
        <tissue evidence="2">Whole animal</tissue>
    </source>
</reference>
<evidence type="ECO:0000313" key="2">
    <source>
        <dbReference type="EMBL" id="KAH3886632.1"/>
    </source>
</evidence>
<protein>
    <submittedName>
        <fullName evidence="2">Uncharacterized protein</fullName>
    </submittedName>
</protein>
<dbReference type="Proteomes" id="UP000828390">
    <property type="component" value="Unassembled WGS sequence"/>
</dbReference>
<feature type="region of interest" description="Disordered" evidence="1">
    <location>
        <begin position="1"/>
        <end position="20"/>
    </location>
</feature>
<organism evidence="2 3">
    <name type="scientific">Dreissena polymorpha</name>
    <name type="common">Zebra mussel</name>
    <name type="synonym">Mytilus polymorpha</name>
    <dbReference type="NCBI Taxonomy" id="45954"/>
    <lineage>
        <taxon>Eukaryota</taxon>
        <taxon>Metazoa</taxon>
        <taxon>Spiralia</taxon>
        <taxon>Lophotrochozoa</taxon>
        <taxon>Mollusca</taxon>
        <taxon>Bivalvia</taxon>
        <taxon>Autobranchia</taxon>
        <taxon>Heteroconchia</taxon>
        <taxon>Euheterodonta</taxon>
        <taxon>Imparidentia</taxon>
        <taxon>Neoheterodontei</taxon>
        <taxon>Myida</taxon>
        <taxon>Dreissenoidea</taxon>
        <taxon>Dreissenidae</taxon>
        <taxon>Dreissena</taxon>
    </lineage>
</organism>
<accession>A0A9D4N4K5</accession>
<feature type="compositionally biased region" description="Basic and acidic residues" evidence="1">
    <location>
        <begin position="41"/>
        <end position="51"/>
    </location>
</feature>
<name>A0A9D4N4K5_DREPO</name>
<evidence type="ECO:0000313" key="3">
    <source>
        <dbReference type="Proteomes" id="UP000828390"/>
    </source>
</evidence>
<feature type="compositionally biased region" description="Polar residues" evidence="1">
    <location>
        <begin position="1"/>
        <end position="15"/>
    </location>
</feature>
<gene>
    <name evidence="2" type="ORF">DPMN_010643</name>
</gene>
<feature type="region of interest" description="Disordered" evidence="1">
    <location>
        <begin position="32"/>
        <end position="79"/>
    </location>
</feature>
<proteinExistence type="predicted"/>
<comment type="caution">
    <text evidence="2">The sequence shown here is derived from an EMBL/GenBank/DDBJ whole genome shotgun (WGS) entry which is preliminary data.</text>
</comment>
<dbReference type="EMBL" id="JAIWYP010000001">
    <property type="protein sequence ID" value="KAH3886632.1"/>
    <property type="molecule type" value="Genomic_DNA"/>
</dbReference>